<keyword evidence="4" id="KW-0411">Iron-sulfur</keyword>
<dbReference type="PROSITE" id="PS51296">
    <property type="entry name" value="RIESKE"/>
    <property type="match status" value="1"/>
</dbReference>
<dbReference type="GO" id="GO:0046872">
    <property type="term" value="F:metal ion binding"/>
    <property type="evidence" value="ECO:0007669"/>
    <property type="project" value="UniProtKB-KW"/>
</dbReference>
<dbReference type="InterPro" id="IPR036922">
    <property type="entry name" value="Rieske_2Fe-2S_sf"/>
</dbReference>
<evidence type="ECO:0000256" key="5">
    <source>
        <dbReference type="ARBA" id="ARBA00034078"/>
    </source>
</evidence>
<evidence type="ECO:0000259" key="6">
    <source>
        <dbReference type="PROSITE" id="PS51296"/>
    </source>
</evidence>
<reference evidence="8" key="1">
    <citation type="journal article" date="2015" name="Nat. Genet.">
        <title>The genome and transcriptome of the zoonotic hookworm Ancylostoma ceylanicum identify infection-specific gene families.</title>
        <authorList>
            <person name="Schwarz E.M."/>
            <person name="Hu Y."/>
            <person name="Antoshechkin I."/>
            <person name="Miller M.M."/>
            <person name="Sternberg P.W."/>
            <person name="Aroian R.V."/>
        </authorList>
    </citation>
    <scope>NUCLEOTIDE SEQUENCE</scope>
    <source>
        <strain evidence="8">HY135</strain>
    </source>
</reference>
<organism evidence="7 8">
    <name type="scientific">Ancylostoma ceylanicum</name>
    <dbReference type="NCBI Taxonomy" id="53326"/>
    <lineage>
        <taxon>Eukaryota</taxon>
        <taxon>Metazoa</taxon>
        <taxon>Ecdysozoa</taxon>
        <taxon>Nematoda</taxon>
        <taxon>Chromadorea</taxon>
        <taxon>Rhabditida</taxon>
        <taxon>Rhabditina</taxon>
        <taxon>Rhabditomorpha</taxon>
        <taxon>Strongyloidea</taxon>
        <taxon>Ancylostomatidae</taxon>
        <taxon>Ancylostomatinae</taxon>
        <taxon>Ancylostoma</taxon>
    </lineage>
</organism>
<protein>
    <recommendedName>
        <fullName evidence="6">Rieske domain-containing protein</fullName>
    </recommendedName>
</protein>
<evidence type="ECO:0000256" key="1">
    <source>
        <dbReference type="ARBA" id="ARBA00022714"/>
    </source>
</evidence>
<comment type="cofactor">
    <cofactor evidence="5">
        <name>[2Fe-2S] cluster</name>
        <dbReference type="ChEBI" id="CHEBI:190135"/>
    </cofactor>
</comment>
<evidence type="ECO:0000256" key="4">
    <source>
        <dbReference type="ARBA" id="ARBA00023014"/>
    </source>
</evidence>
<dbReference type="AlphaFoldDB" id="A0A016U0S1"/>
<dbReference type="GO" id="GO:0051537">
    <property type="term" value="F:2 iron, 2 sulfur cluster binding"/>
    <property type="evidence" value="ECO:0007669"/>
    <property type="project" value="UniProtKB-KW"/>
</dbReference>
<evidence type="ECO:0000256" key="3">
    <source>
        <dbReference type="ARBA" id="ARBA00023004"/>
    </source>
</evidence>
<gene>
    <name evidence="7" type="primary">Acey_s0063.g3429</name>
    <name evidence="7" type="ORF">Y032_0063g3429</name>
</gene>
<dbReference type="STRING" id="53326.A0A016U0S1"/>
<evidence type="ECO:0000313" key="7">
    <source>
        <dbReference type="EMBL" id="EYC08914.1"/>
    </source>
</evidence>
<dbReference type="SUPFAM" id="SSF50022">
    <property type="entry name" value="ISP domain"/>
    <property type="match status" value="1"/>
</dbReference>
<dbReference type="Gene3D" id="2.102.10.10">
    <property type="entry name" value="Rieske [2Fe-2S] iron-sulphur domain"/>
    <property type="match status" value="1"/>
</dbReference>
<name>A0A016U0S1_9BILA</name>
<dbReference type="Proteomes" id="UP000024635">
    <property type="component" value="Unassembled WGS sequence"/>
</dbReference>
<comment type="caution">
    <text evidence="7">The sequence shown here is derived from an EMBL/GenBank/DDBJ whole genome shotgun (WGS) entry which is preliminary data.</text>
</comment>
<keyword evidence="1" id="KW-0001">2Fe-2S</keyword>
<dbReference type="InterPro" id="IPR017941">
    <property type="entry name" value="Rieske_2Fe-2S"/>
</dbReference>
<dbReference type="EMBL" id="JARK01001399">
    <property type="protein sequence ID" value="EYC08914.1"/>
    <property type="molecule type" value="Genomic_DNA"/>
</dbReference>
<feature type="domain" description="Rieske" evidence="6">
    <location>
        <begin position="59"/>
        <end position="154"/>
    </location>
</feature>
<proteinExistence type="predicted"/>
<dbReference type="Pfam" id="PF00355">
    <property type="entry name" value="Rieske"/>
    <property type="match status" value="1"/>
</dbReference>
<dbReference type="PANTHER" id="PTHR21496">
    <property type="entry name" value="FERREDOXIN-RELATED"/>
    <property type="match status" value="1"/>
</dbReference>
<keyword evidence="8" id="KW-1185">Reference proteome</keyword>
<dbReference type="OrthoDB" id="5840486at2759"/>
<dbReference type="PANTHER" id="PTHR21496:SF0">
    <property type="entry name" value="RIESKE DOMAIN-CONTAINING PROTEIN"/>
    <property type="match status" value="1"/>
</dbReference>
<accession>A0A016U0S1</accession>
<sequence>MESTAAAKQHQFGRIRVKCKWFFFSAARHRPALRRCAAAVRMDGVANADADTSPTKITQVLGKTSDVPPGTKKVFTVNEKPILVINDNGTLYATTGICSHYNYSLENGIYSNGKIRCPLHGACFNVKTGDIEDYPGFDCLFTYDVQDVNGDLVLNTTEKELASARRTRKSNLKATCNDAPIIVVGAATAGH</sequence>
<keyword evidence="3" id="KW-0408">Iron</keyword>
<evidence type="ECO:0000313" key="8">
    <source>
        <dbReference type="Proteomes" id="UP000024635"/>
    </source>
</evidence>
<evidence type="ECO:0000256" key="2">
    <source>
        <dbReference type="ARBA" id="ARBA00022723"/>
    </source>
</evidence>
<keyword evidence="2" id="KW-0479">Metal-binding</keyword>